<evidence type="ECO:0000313" key="2">
    <source>
        <dbReference type="EMBL" id="CAF3680950.1"/>
    </source>
</evidence>
<evidence type="ECO:0000313" key="3">
    <source>
        <dbReference type="EMBL" id="CAF3692498.1"/>
    </source>
</evidence>
<dbReference type="Proteomes" id="UP000663838">
    <property type="component" value="Unassembled WGS sequence"/>
</dbReference>
<organism evidence="3 5">
    <name type="scientific">Rotaria socialis</name>
    <dbReference type="NCBI Taxonomy" id="392032"/>
    <lineage>
        <taxon>Eukaryota</taxon>
        <taxon>Metazoa</taxon>
        <taxon>Spiralia</taxon>
        <taxon>Gnathifera</taxon>
        <taxon>Rotifera</taxon>
        <taxon>Eurotatoria</taxon>
        <taxon>Bdelloidea</taxon>
        <taxon>Philodinida</taxon>
        <taxon>Philodinidae</taxon>
        <taxon>Rotaria</taxon>
    </lineage>
</organism>
<dbReference type="EMBL" id="CAJNYV010004566">
    <property type="protein sequence ID" value="CAF3680950.1"/>
    <property type="molecule type" value="Genomic_DNA"/>
</dbReference>
<evidence type="ECO:0000313" key="5">
    <source>
        <dbReference type="Proteomes" id="UP000663872"/>
    </source>
</evidence>
<name>A0A818U589_9BILA</name>
<proteinExistence type="predicted"/>
<accession>A0A818U589</accession>
<feature type="domain" description="DOMON" evidence="1">
    <location>
        <begin position="23"/>
        <end position="56"/>
    </location>
</feature>
<comment type="caution">
    <text evidence="3">The sequence shown here is derived from an EMBL/GenBank/DDBJ whole genome shotgun (WGS) entry which is preliminary data.</text>
</comment>
<reference evidence="3" key="1">
    <citation type="submission" date="2021-02" db="EMBL/GenBank/DDBJ databases">
        <authorList>
            <person name="Nowell W R."/>
        </authorList>
    </citation>
    <scope>NUCLEOTIDE SEQUENCE</scope>
</reference>
<dbReference type="PROSITE" id="PS50836">
    <property type="entry name" value="DOMON"/>
    <property type="match status" value="1"/>
</dbReference>
<dbReference type="AlphaFoldDB" id="A0A818U589"/>
<gene>
    <name evidence="3" type="ORF">GRG538_LOCUS27782</name>
    <name evidence="2" type="ORF">KIK155_LOCUS25330</name>
    <name evidence="4" type="ORF">TOA249_LOCUS32774</name>
</gene>
<protein>
    <recommendedName>
        <fullName evidence="1">DOMON domain-containing protein</fullName>
    </recommendedName>
</protein>
<evidence type="ECO:0000259" key="1">
    <source>
        <dbReference type="PROSITE" id="PS50836"/>
    </source>
</evidence>
<dbReference type="Proteomes" id="UP000663872">
    <property type="component" value="Unassembled WGS sequence"/>
</dbReference>
<feature type="non-terminal residue" evidence="3">
    <location>
        <position position="56"/>
    </location>
</feature>
<dbReference type="InterPro" id="IPR005018">
    <property type="entry name" value="DOMON_domain"/>
</dbReference>
<dbReference type="Proteomes" id="UP000663865">
    <property type="component" value="Unassembled WGS sequence"/>
</dbReference>
<dbReference type="EMBL" id="CAJOBS010008715">
    <property type="protein sequence ID" value="CAF4931361.1"/>
    <property type="molecule type" value="Genomic_DNA"/>
</dbReference>
<evidence type="ECO:0000313" key="4">
    <source>
        <dbReference type="EMBL" id="CAF4931361.1"/>
    </source>
</evidence>
<dbReference type="EMBL" id="CAJNYT010004810">
    <property type="protein sequence ID" value="CAF3692498.1"/>
    <property type="molecule type" value="Genomic_DNA"/>
</dbReference>
<sequence>MIATTSPLTPYTSYQFSTELEHNIADLWWIVDENRQEITFELHIKTTRWIAFGISP</sequence>